<keyword evidence="3" id="KW-1185">Reference proteome</keyword>
<organism evidence="4">
    <name type="scientific">Soboliphyme baturini</name>
    <dbReference type="NCBI Taxonomy" id="241478"/>
    <lineage>
        <taxon>Eukaryota</taxon>
        <taxon>Metazoa</taxon>
        <taxon>Ecdysozoa</taxon>
        <taxon>Nematoda</taxon>
        <taxon>Enoplea</taxon>
        <taxon>Dorylaimia</taxon>
        <taxon>Dioctophymatida</taxon>
        <taxon>Dioctophymatoidea</taxon>
        <taxon>Soboliphymatidae</taxon>
        <taxon>Soboliphyme</taxon>
    </lineage>
</organism>
<accession>A0A183IY86</accession>
<dbReference type="EMBL" id="UZAM01011758">
    <property type="protein sequence ID" value="VDP18055.1"/>
    <property type="molecule type" value="Genomic_DNA"/>
</dbReference>
<name>A0A183IY86_9BILA</name>
<evidence type="ECO:0000256" key="1">
    <source>
        <dbReference type="SAM" id="MobiDB-lite"/>
    </source>
</evidence>
<evidence type="ECO:0000313" key="4">
    <source>
        <dbReference type="WBParaSite" id="SBAD_0000889501-mRNA-1"/>
    </source>
</evidence>
<reference evidence="2 3" key="2">
    <citation type="submission" date="2018-11" db="EMBL/GenBank/DDBJ databases">
        <authorList>
            <consortium name="Pathogen Informatics"/>
        </authorList>
    </citation>
    <scope>NUCLEOTIDE SEQUENCE [LARGE SCALE GENOMIC DNA]</scope>
</reference>
<gene>
    <name evidence="2" type="ORF">SBAD_LOCUS8584</name>
</gene>
<dbReference type="WBParaSite" id="SBAD_0000889501-mRNA-1">
    <property type="protein sequence ID" value="SBAD_0000889501-mRNA-1"/>
    <property type="gene ID" value="SBAD_0000889501"/>
</dbReference>
<reference evidence="4" key="1">
    <citation type="submission" date="2016-06" db="UniProtKB">
        <authorList>
            <consortium name="WormBaseParasite"/>
        </authorList>
    </citation>
    <scope>IDENTIFICATION</scope>
</reference>
<evidence type="ECO:0000313" key="3">
    <source>
        <dbReference type="Proteomes" id="UP000270296"/>
    </source>
</evidence>
<protein>
    <submittedName>
        <fullName evidence="2 4">Uncharacterized protein</fullName>
    </submittedName>
</protein>
<dbReference type="AlphaFoldDB" id="A0A183IY86"/>
<dbReference type="Proteomes" id="UP000270296">
    <property type="component" value="Unassembled WGS sequence"/>
</dbReference>
<feature type="region of interest" description="Disordered" evidence="1">
    <location>
        <begin position="1"/>
        <end position="24"/>
    </location>
</feature>
<sequence>MVATTVRGGGGRRPGQKHVPYSLSTPLLPMSAADASVRPVDCTRGEAAQATAQEAVRPSVCPSVDFTILHIADAVGLHVTRHLHVGLADAVEQPAQLPLETLRCRRAHQR</sequence>
<evidence type="ECO:0000313" key="2">
    <source>
        <dbReference type="EMBL" id="VDP18055.1"/>
    </source>
</evidence>
<proteinExistence type="predicted"/>